<dbReference type="InterPro" id="IPR045851">
    <property type="entry name" value="AMP-bd_C_sf"/>
</dbReference>
<dbReference type="AlphaFoldDB" id="K3WMF5"/>
<dbReference type="SUPFAM" id="SSF56801">
    <property type="entry name" value="Acetyl-CoA synthetase-like"/>
    <property type="match status" value="1"/>
</dbReference>
<reference evidence="6" key="2">
    <citation type="submission" date="2010-04" db="EMBL/GenBank/DDBJ databases">
        <authorList>
            <person name="Buell R."/>
            <person name="Hamilton J."/>
            <person name="Hostetler J."/>
        </authorList>
    </citation>
    <scope>NUCLEOTIDE SEQUENCE [LARGE SCALE GENOMIC DNA]</scope>
    <source>
        <strain evidence="6">DAOM:BR144</strain>
    </source>
</reference>
<dbReference type="EMBL" id="GL376625">
    <property type="status" value="NOT_ANNOTATED_CDS"/>
    <property type="molecule type" value="Genomic_DNA"/>
</dbReference>
<accession>K3WMF5</accession>
<keyword evidence="2" id="KW-0436">Ligase</keyword>
<dbReference type="InterPro" id="IPR000873">
    <property type="entry name" value="AMP-dep_synth/lig_dom"/>
</dbReference>
<dbReference type="InterPro" id="IPR042099">
    <property type="entry name" value="ANL_N_sf"/>
</dbReference>
<dbReference type="OMA" id="RDPYTCG"/>
<evidence type="ECO:0000259" key="4">
    <source>
        <dbReference type="Pfam" id="PF13193"/>
    </source>
</evidence>
<reference evidence="6" key="1">
    <citation type="journal article" date="2010" name="Genome Biol.">
        <title>Genome sequence of the necrotrophic plant pathogen Pythium ultimum reveals original pathogenicity mechanisms and effector repertoire.</title>
        <authorList>
            <person name="Levesque C.A."/>
            <person name="Brouwer H."/>
            <person name="Cano L."/>
            <person name="Hamilton J.P."/>
            <person name="Holt C."/>
            <person name="Huitema E."/>
            <person name="Raffaele S."/>
            <person name="Robideau G.P."/>
            <person name="Thines M."/>
            <person name="Win J."/>
            <person name="Zerillo M.M."/>
            <person name="Beakes G.W."/>
            <person name="Boore J.L."/>
            <person name="Busam D."/>
            <person name="Dumas B."/>
            <person name="Ferriera S."/>
            <person name="Fuerstenberg S.I."/>
            <person name="Gachon C.M."/>
            <person name="Gaulin E."/>
            <person name="Govers F."/>
            <person name="Grenville-Briggs L."/>
            <person name="Horner N."/>
            <person name="Hostetler J."/>
            <person name="Jiang R.H."/>
            <person name="Johnson J."/>
            <person name="Krajaejun T."/>
            <person name="Lin H."/>
            <person name="Meijer H.J."/>
            <person name="Moore B."/>
            <person name="Morris P."/>
            <person name="Phuntmart V."/>
            <person name="Puiu D."/>
            <person name="Shetty J."/>
            <person name="Stajich J.E."/>
            <person name="Tripathy S."/>
            <person name="Wawra S."/>
            <person name="van West P."/>
            <person name="Whitty B.R."/>
            <person name="Coutinho P.M."/>
            <person name="Henrissat B."/>
            <person name="Martin F."/>
            <person name="Thomas P.D."/>
            <person name="Tyler B.M."/>
            <person name="De Vries R.P."/>
            <person name="Kamoun S."/>
            <person name="Yandell M."/>
            <person name="Tisserat N."/>
            <person name="Buell C.R."/>
        </authorList>
    </citation>
    <scope>NUCLEOTIDE SEQUENCE</scope>
    <source>
        <strain evidence="6">DAOM:BR144</strain>
    </source>
</reference>
<proteinExistence type="inferred from homology"/>
<name>K3WMF5_GLOUD</name>
<dbReference type="Proteomes" id="UP000019132">
    <property type="component" value="Unassembled WGS sequence"/>
</dbReference>
<dbReference type="VEuPathDB" id="FungiDB:PYU1_G006135"/>
<evidence type="ECO:0000313" key="6">
    <source>
        <dbReference type="Proteomes" id="UP000019132"/>
    </source>
</evidence>
<feature type="domain" description="AMP-binding enzyme C-terminal" evidence="4">
    <location>
        <begin position="435"/>
        <end position="511"/>
    </location>
</feature>
<evidence type="ECO:0000313" key="5">
    <source>
        <dbReference type="EnsemblProtists" id="PYU1_T006147"/>
    </source>
</evidence>
<reference evidence="5" key="3">
    <citation type="submission" date="2015-02" db="UniProtKB">
        <authorList>
            <consortium name="EnsemblProtists"/>
        </authorList>
    </citation>
    <scope>IDENTIFICATION</scope>
    <source>
        <strain evidence="5">DAOM BR144</strain>
    </source>
</reference>
<dbReference type="GO" id="GO:0016405">
    <property type="term" value="F:CoA-ligase activity"/>
    <property type="evidence" value="ECO:0007669"/>
    <property type="project" value="TreeGrafter"/>
</dbReference>
<dbReference type="STRING" id="431595.K3WMF5"/>
<dbReference type="InterPro" id="IPR025110">
    <property type="entry name" value="AMP-bd_C"/>
</dbReference>
<dbReference type="Pfam" id="PF13193">
    <property type="entry name" value="AMP-binding_C"/>
    <property type="match status" value="1"/>
</dbReference>
<evidence type="ECO:0008006" key="7">
    <source>
        <dbReference type="Google" id="ProtNLM"/>
    </source>
</evidence>
<dbReference type="eggNOG" id="KOG1176">
    <property type="taxonomic scope" value="Eukaryota"/>
</dbReference>
<dbReference type="FunFam" id="3.30.300.30:FF:000007">
    <property type="entry name" value="4-coumarate--CoA ligase 2"/>
    <property type="match status" value="1"/>
</dbReference>
<dbReference type="Gene3D" id="3.40.50.12780">
    <property type="entry name" value="N-terminal domain of ligase-like"/>
    <property type="match status" value="1"/>
</dbReference>
<dbReference type="PANTHER" id="PTHR24096">
    <property type="entry name" value="LONG-CHAIN-FATTY-ACID--COA LIGASE"/>
    <property type="match status" value="1"/>
</dbReference>
<feature type="domain" description="AMP-dependent synthetase/ligase" evidence="3">
    <location>
        <begin position="23"/>
        <end position="384"/>
    </location>
</feature>
<organism evidence="5 6">
    <name type="scientific">Globisporangium ultimum (strain ATCC 200006 / CBS 805.95 / DAOM BR144)</name>
    <name type="common">Pythium ultimum</name>
    <dbReference type="NCBI Taxonomy" id="431595"/>
    <lineage>
        <taxon>Eukaryota</taxon>
        <taxon>Sar</taxon>
        <taxon>Stramenopiles</taxon>
        <taxon>Oomycota</taxon>
        <taxon>Peronosporomycetes</taxon>
        <taxon>Pythiales</taxon>
        <taxon>Pythiaceae</taxon>
        <taxon>Globisporangium</taxon>
    </lineage>
</organism>
<evidence type="ECO:0000256" key="2">
    <source>
        <dbReference type="ARBA" id="ARBA00022598"/>
    </source>
</evidence>
<sequence length="532" mass="58626">MIYTSPYPDFPIPQDEVVYSHIERNARAVPNKAAFICGLSKREVTFAQLFEQSQKIVAGLHANGIKRGDVVIVHSFNCIEYPVVFFALNRLGAICSPTSPMFNPKELADQIELGKAKAVIVHKMLAPVGIGAAKIAGIPANQVYSFAPGPGSVPIESIEDIIAKNLPFPANLPPIEPSDVVTLPFSSGTTGRPKGVELTGRALLACAMNTAVLEEDVPYVLGMLPFFHIMATMVFHVTVYKGITVVVLPKFEPEDFLRVVQDYKITKLALAPPLLLFLAKHPIVDKYDLSHVEALSSGGAPLGVELERLVSKRLNTKVYQGYGMTEFSATVCYCTPEYARAGSVGRLIPNTVMKIKSLTTDEDLGPNQTGELLFRTPQMMKGYFNDPEANAVTFTKDGFLRTGDIGYIDDDGYIFIVDRVKELIKYKGHQVAPAELEDVLNNHPSIEDSCCVRGQERETGEEVPKAYVVRKAGSKLTKKDVMDYVASKVAFFKKVRDVEFIDAIPKSLSGKILRRELQVKENEKIKAQQSRL</sequence>
<keyword evidence="6" id="KW-1185">Reference proteome</keyword>
<comment type="similarity">
    <text evidence="1">Belongs to the ATP-dependent AMP-binding enzyme family.</text>
</comment>
<evidence type="ECO:0000256" key="1">
    <source>
        <dbReference type="ARBA" id="ARBA00006432"/>
    </source>
</evidence>
<dbReference type="InParanoid" id="K3WMF5"/>
<dbReference type="HOGENOM" id="CLU_000022_59_2_1"/>
<protein>
    <recommendedName>
        <fullName evidence="7">AMP-dependent synthetase/ligase domain-containing protein</fullName>
    </recommendedName>
</protein>
<dbReference type="EnsemblProtists" id="PYU1_T006147">
    <property type="protein sequence ID" value="PYU1_T006147"/>
    <property type="gene ID" value="PYU1_G006135"/>
</dbReference>
<dbReference type="PANTHER" id="PTHR24096:SF149">
    <property type="entry name" value="AMP-BINDING DOMAIN-CONTAINING PROTEIN-RELATED"/>
    <property type="match status" value="1"/>
</dbReference>
<evidence type="ECO:0000259" key="3">
    <source>
        <dbReference type="Pfam" id="PF00501"/>
    </source>
</evidence>
<dbReference type="Pfam" id="PF00501">
    <property type="entry name" value="AMP-binding"/>
    <property type="match status" value="1"/>
</dbReference>
<dbReference type="InterPro" id="IPR020845">
    <property type="entry name" value="AMP-binding_CS"/>
</dbReference>
<dbReference type="Gene3D" id="3.30.300.30">
    <property type="match status" value="1"/>
</dbReference>
<dbReference type="PROSITE" id="PS00455">
    <property type="entry name" value="AMP_BINDING"/>
    <property type="match status" value="1"/>
</dbReference>